<evidence type="ECO:0000256" key="1">
    <source>
        <dbReference type="ARBA" id="ARBA00000013"/>
    </source>
</evidence>
<dbReference type="Gene3D" id="3.40.1190.20">
    <property type="match status" value="1"/>
</dbReference>
<evidence type="ECO:0000259" key="20">
    <source>
        <dbReference type="PROSITE" id="PS51383"/>
    </source>
</evidence>
<comment type="catalytic activity">
    <reaction evidence="16 17 19">
        <text>(6S)-NADPHX + ADP = AMP + phosphate + NADPH + H(+)</text>
        <dbReference type="Rhea" id="RHEA:32235"/>
        <dbReference type="ChEBI" id="CHEBI:15378"/>
        <dbReference type="ChEBI" id="CHEBI:43474"/>
        <dbReference type="ChEBI" id="CHEBI:57783"/>
        <dbReference type="ChEBI" id="CHEBI:64076"/>
        <dbReference type="ChEBI" id="CHEBI:456215"/>
        <dbReference type="ChEBI" id="CHEBI:456216"/>
        <dbReference type="EC" id="4.2.1.136"/>
    </reaction>
</comment>
<dbReference type="Proteomes" id="UP000274350">
    <property type="component" value="Chromosome"/>
</dbReference>
<keyword evidence="6 17" id="KW-0547">Nucleotide-binding</keyword>
<dbReference type="OrthoDB" id="9806925at2"/>
<comment type="function">
    <text evidence="14 19">Bifunctional enzyme that catalyzes the epimerization of the S- and R-forms of NAD(P)HX and the dehydration of the S-form of NAD(P)HX at the expense of ADP, which is converted to AMP. This allows the repair of both epimers of NAD(P)HX, a damaged form of NAD(P)H that is a result of enzymatic or heat-dependent hydration.</text>
</comment>
<protein>
    <recommendedName>
        <fullName evidence="19">Bifunctional NAD(P)H-hydrate repair enzyme</fullName>
    </recommendedName>
    <alternativeName>
        <fullName evidence="19">Nicotinamide nucleotide repair protein</fullName>
    </alternativeName>
    <domain>
        <recommendedName>
            <fullName evidence="19">ADP-dependent (S)-NAD(P)H-hydrate dehydratase</fullName>
            <ecNumber evidence="19">4.2.1.136</ecNumber>
        </recommendedName>
        <alternativeName>
            <fullName evidence="19">ADP-dependent NAD(P)HX dehydratase</fullName>
        </alternativeName>
    </domain>
    <domain>
        <recommendedName>
            <fullName evidence="19">NAD(P)H-hydrate epimerase</fullName>
            <ecNumber evidence="19">5.1.99.6</ecNumber>
        </recommendedName>
    </domain>
</protein>
<evidence type="ECO:0000256" key="10">
    <source>
        <dbReference type="ARBA" id="ARBA00023027"/>
    </source>
</evidence>
<evidence type="ECO:0000256" key="19">
    <source>
        <dbReference type="PIRNR" id="PIRNR017184"/>
    </source>
</evidence>
<dbReference type="PANTHER" id="PTHR12592">
    <property type="entry name" value="ATP-DEPENDENT (S)-NAD(P)H-HYDRATE DEHYDRATASE FAMILY MEMBER"/>
    <property type="match status" value="1"/>
</dbReference>
<dbReference type="Pfam" id="PF03853">
    <property type="entry name" value="YjeF_N"/>
    <property type="match status" value="1"/>
</dbReference>
<keyword evidence="23" id="KW-1185">Reference proteome</keyword>
<feature type="binding site" evidence="17">
    <location>
        <begin position="423"/>
        <end position="427"/>
    </location>
    <ligand>
        <name>AMP</name>
        <dbReference type="ChEBI" id="CHEBI:456215"/>
    </ligand>
</feature>
<comment type="caution">
    <text evidence="18">Lacks conserved residue(s) required for the propagation of feature annotation.</text>
</comment>
<feature type="binding site" evidence="18">
    <location>
        <begin position="140"/>
        <end position="146"/>
    </location>
    <ligand>
        <name>(6S)-NADPHX</name>
        <dbReference type="ChEBI" id="CHEBI:64076"/>
    </ligand>
</feature>
<evidence type="ECO:0000256" key="18">
    <source>
        <dbReference type="HAMAP-Rule" id="MF_01966"/>
    </source>
</evidence>
<feature type="binding site" evidence="17">
    <location>
        <position position="453"/>
    </location>
    <ligand>
        <name>(6S)-NADPHX</name>
        <dbReference type="ChEBI" id="CHEBI:64076"/>
    </ligand>
</feature>
<evidence type="ECO:0000256" key="2">
    <source>
        <dbReference type="ARBA" id="ARBA00000909"/>
    </source>
</evidence>
<dbReference type="NCBIfam" id="TIGR00197">
    <property type="entry name" value="yjeF_nterm"/>
    <property type="match status" value="1"/>
</dbReference>
<keyword evidence="9 18" id="KW-0630">Potassium</keyword>
<dbReference type="Gene3D" id="3.40.50.10260">
    <property type="entry name" value="YjeF N-terminal domain"/>
    <property type="match status" value="1"/>
</dbReference>
<evidence type="ECO:0000256" key="9">
    <source>
        <dbReference type="ARBA" id="ARBA00022958"/>
    </source>
</evidence>
<feature type="binding site" evidence="18">
    <location>
        <position position="69"/>
    </location>
    <ligand>
        <name>K(+)</name>
        <dbReference type="ChEBI" id="CHEBI:29103"/>
    </ligand>
</feature>
<dbReference type="GO" id="GO:0052855">
    <property type="term" value="F:ADP-dependent NAD(P)H-hydrate dehydratase activity"/>
    <property type="evidence" value="ECO:0007669"/>
    <property type="project" value="UniProtKB-UniRule"/>
</dbReference>
<feature type="binding site" evidence="17">
    <location>
        <position position="330"/>
    </location>
    <ligand>
        <name>(6S)-NADPHX</name>
        <dbReference type="ChEBI" id="CHEBI:64076"/>
    </ligand>
</feature>
<dbReference type="EC" id="4.2.1.136" evidence="19"/>
<evidence type="ECO:0000256" key="13">
    <source>
        <dbReference type="ARBA" id="ARBA00023268"/>
    </source>
</evidence>
<feature type="binding site" evidence="18">
    <location>
        <position position="173"/>
    </location>
    <ligand>
        <name>(6S)-NADPHX</name>
        <dbReference type="ChEBI" id="CHEBI:64076"/>
    </ligand>
</feature>
<evidence type="ECO:0000256" key="7">
    <source>
        <dbReference type="ARBA" id="ARBA00022840"/>
    </source>
</evidence>
<dbReference type="InterPro" id="IPR030677">
    <property type="entry name" value="Nnr"/>
</dbReference>
<dbReference type="GO" id="GO:0046496">
    <property type="term" value="P:nicotinamide nucleotide metabolic process"/>
    <property type="evidence" value="ECO:0007669"/>
    <property type="project" value="UniProtKB-UniRule"/>
</dbReference>
<dbReference type="GO" id="GO:0005524">
    <property type="term" value="F:ATP binding"/>
    <property type="evidence" value="ECO:0007669"/>
    <property type="project" value="UniProtKB-UniRule"/>
</dbReference>
<feature type="binding site" evidence="18">
    <location>
        <position position="136"/>
    </location>
    <ligand>
        <name>K(+)</name>
        <dbReference type="ChEBI" id="CHEBI:29103"/>
    </ligand>
</feature>
<evidence type="ECO:0000256" key="14">
    <source>
        <dbReference type="ARBA" id="ARBA00025153"/>
    </source>
</evidence>
<comment type="cofactor">
    <cofactor evidence="17">
        <name>Mg(2+)</name>
        <dbReference type="ChEBI" id="CHEBI:18420"/>
    </cofactor>
</comment>
<comment type="similarity">
    <text evidence="18">Belongs to the NnrE/AIBP family.</text>
</comment>
<feature type="binding site" evidence="17">
    <location>
        <position position="386"/>
    </location>
    <ligand>
        <name>(6S)-NADPHX</name>
        <dbReference type="ChEBI" id="CHEBI:64076"/>
    </ligand>
</feature>
<dbReference type="HAMAP" id="MF_01966">
    <property type="entry name" value="NADHX_epimerase"/>
    <property type="match status" value="1"/>
</dbReference>
<feature type="binding site" evidence="18">
    <location>
        <position position="176"/>
    </location>
    <ligand>
        <name>K(+)</name>
        <dbReference type="ChEBI" id="CHEBI:29103"/>
    </ligand>
</feature>
<comment type="catalytic activity">
    <reaction evidence="2 18 19">
        <text>(6R)-NADPHX = (6S)-NADPHX</text>
        <dbReference type="Rhea" id="RHEA:32227"/>
        <dbReference type="ChEBI" id="CHEBI:64076"/>
        <dbReference type="ChEBI" id="CHEBI:64077"/>
        <dbReference type="EC" id="5.1.99.6"/>
    </reaction>
</comment>
<evidence type="ECO:0000256" key="17">
    <source>
        <dbReference type="HAMAP-Rule" id="MF_01965"/>
    </source>
</evidence>
<keyword evidence="5 18" id="KW-0479">Metal-binding</keyword>
<evidence type="ECO:0000256" key="5">
    <source>
        <dbReference type="ARBA" id="ARBA00022723"/>
    </source>
</evidence>
<dbReference type="EC" id="5.1.99.6" evidence="19"/>
<dbReference type="HAMAP" id="MF_01965">
    <property type="entry name" value="NADHX_dehydratase"/>
    <property type="match status" value="1"/>
</dbReference>
<evidence type="ECO:0000256" key="15">
    <source>
        <dbReference type="ARBA" id="ARBA00048238"/>
    </source>
</evidence>
<evidence type="ECO:0000313" key="22">
    <source>
        <dbReference type="EMBL" id="QJQ04850.1"/>
    </source>
</evidence>
<evidence type="ECO:0000256" key="4">
    <source>
        <dbReference type="ARBA" id="ARBA00009524"/>
    </source>
</evidence>
<keyword evidence="8 17" id="KW-0521">NADP</keyword>
<dbReference type="CDD" id="cd01171">
    <property type="entry name" value="YXKO-related"/>
    <property type="match status" value="1"/>
</dbReference>
<dbReference type="GO" id="GO:0046872">
    <property type="term" value="F:metal ion binding"/>
    <property type="evidence" value="ECO:0007669"/>
    <property type="project" value="UniProtKB-UniRule"/>
</dbReference>
<reference evidence="22 23" key="1">
    <citation type="journal article" date="2019" name="Int. J. Syst. Evol. Microbiol.">
        <title>Undibacterium piscinae sp. nov., isolated from Korean shiner intestine.</title>
        <authorList>
            <person name="Lee S.Y."/>
            <person name="Kang W."/>
            <person name="Kim P.S."/>
            <person name="Kim H.S."/>
            <person name="Sung H."/>
            <person name="Shin N.R."/>
            <person name="Whon T.W."/>
            <person name="Yun J.H."/>
            <person name="Lee J.Y."/>
            <person name="Lee J.Y."/>
            <person name="Jung M.J."/>
            <person name="Jeong Y.S."/>
            <person name="Tak E.J."/>
            <person name="Han J.E."/>
            <person name="Hyun D.W."/>
            <person name="Kang M.S."/>
            <person name="Lee K.E."/>
            <person name="Lee B.H."/>
            <person name="Bae J.W."/>
        </authorList>
    </citation>
    <scope>NUCLEOTIDE SEQUENCE [LARGE SCALE GENOMIC DNA]</scope>
    <source>
        <strain evidence="22 23">S11R28</strain>
    </source>
</reference>
<dbReference type="PROSITE" id="PS51385">
    <property type="entry name" value="YJEF_N"/>
    <property type="match status" value="1"/>
</dbReference>
<comment type="function">
    <text evidence="18">Catalyzes the epimerization of the S- and R-forms of NAD(P)HX, a damaged form of NAD(P)H that is a result of enzymatic or heat-dependent hydration. This is a prerequisite for the S-specific NAD(P)H-hydrate dehydratase to allow the repair of both epimers of NAD(P)HX.</text>
</comment>
<evidence type="ECO:0000256" key="16">
    <source>
        <dbReference type="ARBA" id="ARBA00049209"/>
    </source>
</evidence>
<evidence type="ECO:0000259" key="21">
    <source>
        <dbReference type="PROSITE" id="PS51385"/>
    </source>
</evidence>
<dbReference type="InterPro" id="IPR000631">
    <property type="entry name" value="CARKD"/>
</dbReference>
<dbReference type="SUPFAM" id="SSF64153">
    <property type="entry name" value="YjeF N-terminal domain-like"/>
    <property type="match status" value="1"/>
</dbReference>
<keyword evidence="12 17" id="KW-0456">Lyase</keyword>
<accession>A0A6M4A208</accession>
<feature type="binding site" evidence="17">
    <location>
        <position position="452"/>
    </location>
    <ligand>
        <name>AMP</name>
        <dbReference type="ChEBI" id="CHEBI:456215"/>
    </ligand>
</feature>
<dbReference type="GO" id="GO:0110051">
    <property type="term" value="P:metabolite repair"/>
    <property type="evidence" value="ECO:0007669"/>
    <property type="project" value="TreeGrafter"/>
</dbReference>
<proteinExistence type="inferred from homology"/>
<feature type="binding site" evidence="18">
    <location>
        <begin position="68"/>
        <end position="72"/>
    </location>
    <ligand>
        <name>(6S)-NADPHX</name>
        <dbReference type="ChEBI" id="CHEBI:64076"/>
    </ligand>
</feature>
<evidence type="ECO:0000256" key="6">
    <source>
        <dbReference type="ARBA" id="ARBA00022741"/>
    </source>
</evidence>
<dbReference type="InterPro" id="IPR029056">
    <property type="entry name" value="Ribokinase-like"/>
</dbReference>
<keyword evidence="13" id="KW-0511">Multifunctional enzyme</keyword>
<dbReference type="EMBL" id="CP051152">
    <property type="protein sequence ID" value="QJQ04850.1"/>
    <property type="molecule type" value="Genomic_DNA"/>
</dbReference>
<comment type="catalytic activity">
    <reaction evidence="15 17 19">
        <text>(6S)-NADHX + ADP = AMP + phosphate + NADH + H(+)</text>
        <dbReference type="Rhea" id="RHEA:32223"/>
        <dbReference type="ChEBI" id="CHEBI:15378"/>
        <dbReference type="ChEBI" id="CHEBI:43474"/>
        <dbReference type="ChEBI" id="CHEBI:57945"/>
        <dbReference type="ChEBI" id="CHEBI:64074"/>
        <dbReference type="ChEBI" id="CHEBI:456215"/>
        <dbReference type="ChEBI" id="CHEBI:456216"/>
        <dbReference type="EC" id="4.2.1.136"/>
    </reaction>
</comment>
<dbReference type="InterPro" id="IPR036652">
    <property type="entry name" value="YjeF_N_dom_sf"/>
</dbReference>
<dbReference type="InterPro" id="IPR004443">
    <property type="entry name" value="YjeF_N_dom"/>
</dbReference>
<sequence>MPIEQLPHASDLYRTAEIREIEATALAGLPPGSLMRAAGKAAANLVKDLTPKTNTTKASVLVLCGPGNNGGDALETACLLALADYDVSIVLCGGSRQFSAEAQLSLVRAQHSPAKFIDIDQALAQLITQSCSFVIDGLFGIGLSRPITGSAASMIVQLNRLTGATRPIVVALDIPSGLDADSGQIIGDQGVAVRATHTITFIANKPGLHTGAGRDYAGSVTVANLQISSGFFPVPHGHLIDRSMFAEMFPARAHDSNKGSFGNVAVIGGAAGMTGAPLLSARAAIHCGAGRVYLGFVGASIGVDSLHPELMCRQATELDVRQHVVVIGPGLGDGAEAEAALSRALTDAPSIVIDADALNLIAIRPVLQKLLTERRQNGVASIITPHPLEAARLLALSTKQVQADRWRSAERLAQIFNATVILKGSGSIVAAPDAPIYINSTGNPALATAGTGDVLAGICGALLAQGMTENHAATAAVWLHGLAADNLVEQGVGPVGLTASELIPAVRRSLNQLINAAAIGS</sequence>
<feature type="domain" description="YjeF N-terminal" evidence="21">
    <location>
        <begin position="18"/>
        <end position="233"/>
    </location>
</feature>
<dbReference type="PANTHER" id="PTHR12592:SF0">
    <property type="entry name" value="ATP-DEPENDENT (S)-NAD(P)H-HYDRATE DEHYDRATASE"/>
    <property type="match status" value="1"/>
</dbReference>
<evidence type="ECO:0000256" key="8">
    <source>
        <dbReference type="ARBA" id="ARBA00022857"/>
    </source>
</evidence>
<keyword evidence="7 17" id="KW-0067">ATP-binding</keyword>
<dbReference type="NCBIfam" id="TIGR00196">
    <property type="entry name" value="yjeF_cterm"/>
    <property type="match status" value="1"/>
</dbReference>
<organism evidence="22 23">
    <name type="scientific">Undibacterium piscinae</name>
    <dbReference type="NCBI Taxonomy" id="2495591"/>
    <lineage>
        <taxon>Bacteria</taxon>
        <taxon>Pseudomonadati</taxon>
        <taxon>Pseudomonadota</taxon>
        <taxon>Betaproteobacteria</taxon>
        <taxon>Burkholderiales</taxon>
        <taxon>Oxalobacteraceae</taxon>
        <taxon>Undibacterium</taxon>
    </lineage>
</organism>
<dbReference type="PROSITE" id="PS51383">
    <property type="entry name" value="YJEF_C_3"/>
    <property type="match status" value="1"/>
</dbReference>
<comment type="similarity">
    <text evidence="3 19">In the N-terminal section; belongs to the NnrE/AIBP family.</text>
</comment>
<feature type="domain" description="YjeF C-terminal" evidence="20">
    <location>
        <begin position="241"/>
        <end position="513"/>
    </location>
</feature>
<comment type="subunit">
    <text evidence="17">Homotetramer.</text>
</comment>
<keyword evidence="10 17" id="KW-0520">NAD</keyword>
<comment type="function">
    <text evidence="17">Catalyzes the dehydration of the S-form of NAD(P)HX at the expense of ADP, which is converted to AMP. Together with NAD(P)HX epimerase, which catalyzes the epimerization of the S- and R-forms, the enzyme allows the repair of both epimers of NAD(P)HX, a damaged form of NAD(P)H that is a result of enzymatic or heat-dependent hydration.</text>
</comment>
<name>A0A6M4A208_9BURK</name>
<dbReference type="PIRSF" id="PIRSF017184">
    <property type="entry name" value="Nnr"/>
    <property type="match status" value="1"/>
</dbReference>
<comment type="catalytic activity">
    <reaction evidence="1 18 19">
        <text>(6R)-NADHX = (6S)-NADHX</text>
        <dbReference type="Rhea" id="RHEA:32215"/>
        <dbReference type="ChEBI" id="CHEBI:64074"/>
        <dbReference type="ChEBI" id="CHEBI:64075"/>
        <dbReference type="EC" id="5.1.99.6"/>
    </reaction>
</comment>
<evidence type="ECO:0000313" key="23">
    <source>
        <dbReference type="Proteomes" id="UP000274350"/>
    </source>
</evidence>
<dbReference type="AlphaFoldDB" id="A0A6M4A208"/>
<evidence type="ECO:0000256" key="3">
    <source>
        <dbReference type="ARBA" id="ARBA00006001"/>
    </source>
</evidence>
<comment type="cofactor">
    <cofactor evidence="18 19">
        <name>K(+)</name>
        <dbReference type="ChEBI" id="CHEBI:29103"/>
    </cofactor>
    <text evidence="18 19">Binds 1 potassium ion per subunit.</text>
</comment>
<dbReference type="GO" id="GO:0052856">
    <property type="term" value="F:NAD(P)HX epimerase activity"/>
    <property type="evidence" value="ECO:0007669"/>
    <property type="project" value="UniProtKB-UniRule"/>
</dbReference>
<comment type="similarity">
    <text evidence="4 19">In the C-terminal section; belongs to the NnrD/CARKD family.</text>
</comment>
<evidence type="ECO:0000256" key="12">
    <source>
        <dbReference type="ARBA" id="ARBA00023239"/>
    </source>
</evidence>
<dbReference type="SUPFAM" id="SSF53613">
    <property type="entry name" value="Ribokinase-like"/>
    <property type="match status" value="1"/>
</dbReference>
<keyword evidence="11 18" id="KW-0413">Isomerase</keyword>
<feature type="binding site" evidence="17">
    <location>
        <position position="276"/>
    </location>
    <ligand>
        <name>(6S)-NADPHX</name>
        <dbReference type="ChEBI" id="CHEBI:64076"/>
    </ligand>
</feature>
<comment type="similarity">
    <text evidence="17">Belongs to the NnrD/CARKD family.</text>
</comment>
<dbReference type="KEGG" id="upi:EJG51_002135"/>
<dbReference type="Pfam" id="PF01256">
    <property type="entry name" value="Carb_kinase"/>
    <property type="match status" value="1"/>
</dbReference>
<evidence type="ECO:0000256" key="11">
    <source>
        <dbReference type="ARBA" id="ARBA00023235"/>
    </source>
</evidence>
<gene>
    <name evidence="17" type="primary">nnrD</name>
    <name evidence="18" type="synonym">nnrE</name>
    <name evidence="22" type="ORF">EJG51_002135</name>
</gene>